<evidence type="ECO:0000313" key="3">
    <source>
        <dbReference type="Proteomes" id="UP000198318"/>
    </source>
</evidence>
<evidence type="ECO:0000313" key="2">
    <source>
        <dbReference type="EMBL" id="SNT55338.1"/>
    </source>
</evidence>
<dbReference type="RefSeq" id="WP_089329954.1">
    <property type="nucleotide sequence ID" value="NZ_FZOR01000043.1"/>
</dbReference>
<gene>
    <name evidence="2" type="ORF">SAMN05443665_104363</name>
</gene>
<dbReference type="OrthoDB" id="9866998at2"/>
<reference evidence="2 3" key="1">
    <citation type="submission" date="2017-06" db="EMBL/GenBank/DDBJ databases">
        <authorList>
            <person name="Kim H.J."/>
            <person name="Triplett B.A."/>
        </authorList>
    </citation>
    <scope>NUCLEOTIDE SEQUENCE [LARGE SCALE GENOMIC DNA]</scope>
    <source>
        <strain evidence="2 3">DSM 44715</strain>
    </source>
</reference>
<keyword evidence="3" id="KW-1185">Reference proteome</keyword>
<feature type="compositionally biased region" description="Acidic residues" evidence="1">
    <location>
        <begin position="9"/>
        <end position="19"/>
    </location>
</feature>
<feature type="region of interest" description="Disordered" evidence="1">
    <location>
        <begin position="1"/>
        <end position="28"/>
    </location>
</feature>
<dbReference type="AlphaFoldDB" id="A0A239NLV6"/>
<name>A0A239NLV6_9ACTN</name>
<evidence type="ECO:0000256" key="1">
    <source>
        <dbReference type="SAM" id="MobiDB-lite"/>
    </source>
</evidence>
<organism evidence="2 3">
    <name type="scientific">Actinomadura meyerae</name>
    <dbReference type="NCBI Taxonomy" id="240840"/>
    <lineage>
        <taxon>Bacteria</taxon>
        <taxon>Bacillati</taxon>
        <taxon>Actinomycetota</taxon>
        <taxon>Actinomycetes</taxon>
        <taxon>Streptosporangiales</taxon>
        <taxon>Thermomonosporaceae</taxon>
        <taxon>Actinomadura</taxon>
    </lineage>
</organism>
<sequence length="61" mass="6420">MKITYREIEDGDPESDAGEDVIPVDSGPDPVLEAHRGRQDEARAGFPPGRVIFAGVGGGGR</sequence>
<protein>
    <submittedName>
        <fullName evidence="2">Uncharacterized protein</fullName>
    </submittedName>
</protein>
<proteinExistence type="predicted"/>
<dbReference type="EMBL" id="FZOR01000043">
    <property type="protein sequence ID" value="SNT55338.1"/>
    <property type="molecule type" value="Genomic_DNA"/>
</dbReference>
<accession>A0A239NLV6</accession>
<dbReference type="Proteomes" id="UP000198318">
    <property type="component" value="Unassembled WGS sequence"/>
</dbReference>